<comment type="similarity">
    <text evidence="2">In the N-terminal section; belongs to the zinc metallo-hydrolase group 3 family.</text>
</comment>
<evidence type="ECO:0000259" key="3">
    <source>
        <dbReference type="PROSITE" id="PS50902"/>
    </source>
</evidence>
<proteinExistence type="inferred from homology"/>
<dbReference type="InterPro" id="IPR008254">
    <property type="entry name" value="Flavodoxin/NO_synth"/>
</dbReference>
<evidence type="ECO:0000313" key="5">
    <source>
        <dbReference type="Proteomes" id="UP000464374"/>
    </source>
</evidence>
<dbReference type="SUPFAM" id="SSF56281">
    <property type="entry name" value="Metallo-hydrolase/oxidoreductase"/>
    <property type="match status" value="1"/>
</dbReference>
<dbReference type="PANTHER" id="PTHR43717">
    <property type="entry name" value="ANAEROBIC NITRIC OXIDE REDUCTASE FLAVORUBREDOXIN"/>
    <property type="match status" value="1"/>
</dbReference>
<protein>
    <submittedName>
        <fullName evidence="4">FprA family A-type flavoprotein</fullName>
    </submittedName>
</protein>
<evidence type="ECO:0000313" key="4">
    <source>
        <dbReference type="EMBL" id="QHX42936.1"/>
    </source>
</evidence>
<dbReference type="InterPro" id="IPR001279">
    <property type="entry name" value="Metallo-B-lactamas"/>
</dbReference>
<dbReference type="PIRSF" id="PIRSF005243">
    <property type="entry name" value="ROO"/>
    <property type="match status" value="1"/>
</dbReference>
<dbReference type="PROSITE" id="PS50902">
    <property type="entry name" value="FLAVODOXIN_LIKE"/>
    <property type="match status" value="1"/>
</dbReference>
<dbReference type="Pfam" id="PF19583">
    <property type="entry name" value="ODP"/>
    <property type="match status" value="1"/>
</dbReference>
<dbReference type="GO" id="GO:0046872">
    <property type="term" value="F:metal ion binding"/>
    <property type="evidence" value="ECO:0007669"/>
    <property type="project" value="InterPro"/>
</dbReference>
<dbReference type="RefSeq" id="WP_162663225.1">
    <property type="nucleotide sequence ID" value="NZ_CP048020.1"/>
</dbReference>
<dbReference type="CDD" id="cd07709">
    <property type="entry name" value="flavodiiron_proteins_MBL-fold"/>
    <property type="match status" value="1"/>
</dbReference>
<dbReference type="EMBL" id="CP048020">
    <property type="protein sequence ID" value="QHX42936.1"/>
    <property type="molecule type" value="Genomic_DNA"/>
</dbReference>
<dbReference type="InterPro" id="IPR016440">
    <property type="entry name" value="Rubredoxin-O_OxRdtase"/>
</dbReference>
<accession>A0A6P1XZC9</accession>
<evidence type="ECO:0000256" key="2">
    <source>
        <dbReference type="ARBA" id="ARBA00007121"/>
    </source>
</evidence>
<dbReference type="InterPro" id="IPR036866">
    <property type="entry name" value="RibonucZ/Hydroxyglut_hydro"/>
</dbReference>
<dbReference type="Proteomes" id="UP000464374">
    <property type="component" value="Chromosome"/>
</dbReference>
<dbReference type="Gene3D" id="3.40.50.360">
    <property type="match status" value="1"/>
</dbReference>
<name>A0A6P1XZC9_9SPIR</name>
<dbReference type="SUPFAM" id="SSF52218">
    <property type="entry name" value="Flavoproteins"/>
    <property type="match status" value="1"/>
</dbReference>
<gene>
    <name evidence="4" type="ORF">GWP43_05210</name>
</gene>
<comment type="cofactor">
    <cofactor evidence="1">
        <name>FMN</name>
        <dbReference type="ChEBI" id="CHEBI:58210"/>
    </cofactor>
</comment>
<dbReference type="AlphaFoldDB" id="A0A6P1XZC9"/>
<dbReference type="InterPro" id="IPR045761">
    <property type="entry name" value="ODP_dom"/>
</dbReference>
<organism evidence="4 5">
    <name type="scientific">Treponema vincentii</name>
    <dbReference type="NCBI Taxonomy" id="69710"/>
    <lineage>
        <taxon>Bacteria</taxon>
        <taxon>Pseudomonadati</taxon>
        <taxon>Spirochaetota</taxon>
        <taxon>Spirochaetia</taxon>
        <taxon>Spirochaetales</taxon>
        <taxon>Treponemataceae</taxon>
        <taxon>Treponema</taxon>
    </lineage>
</organism>
<evidence type="ECO:0000256" key="1">
    <source>
        <dbReference type="ARBA" id="ARBA00001917"/>
    </source>
</evidence>
<dbReference type="PROSITE" id="PS00201">
    <property type="entry name" value="FLAVODOXIN"/>
    <property type="match status" value="1"/>
</dbReference>
<reference evidence="4 5" key="1">
    <citation type="submission" date="2020-01" db="EMBL/GenBank/DDBJ databases">
        <title>Complete genome sequence of a human oral phylogroup 1 Treponema sp. strain ATCC 700766, originally isolated from periodontitis dental plaque.</title>
        <authorList>
            <person name="Chan Y."/>
            <person name="Huo Y.-B."/>
            <person name="Yu X.-L."/>
            <person name="Zeng H."/>
            <person name="Leung W.-K."/>
            <person name="Watt R.M."/>
        </authorList>
    </citation>
    <scope>NUCLEOTIDE SEQUENCE [LARGE SCALE GENOMIC DNA]</scope>
    <source>
        <strain evidence="4 5">OMZ 804</strain>
    </source>
</reference>
<dbReference type="KEGG" id="trz:GWP43_05210"/>
<feature type="domain" description="Flavodoxin-like" evidence="3">
    <location>
        <begin position="264"/>
        <end position="405"/>
    </location>
</feature>
<dbReference type="InterPro" id="IPR001226">
    <property type="entry name" value="Flavodoxin_CS"/>
</dbReference>
<dbReference type="GO" id="GO:0009055">
    <property type="term" value="F:electron transfer activity"/>
    <property type="evidence" value="ECO:0007669"/>
    <property type="project" value="InterPro"/>
</dbReference>
<dbReference type="SMART" id="SM00849">
    <property type="entry name" value="Lactamase_B"/>
    <property type="match status" value="1"/>
</dbReference>
<dbReference type="GO" id="GO:0010181">
    <property type="term" value="F:FMN binding"/>
    <property type="evidence" value="ECO:0007669"/>
    <property type="project" value="InterPro"/>
</dbReference>
<dbReference type="GO" id="GO:0016491">
    <property type="term" value="F:oxidoreductase activity"/>
    <property type="evidence" value="ECO:0007669"/>
    <property type="project" value="InterPro"/>
</dbReference>
<dbReference type="PANTHER" id="PTHR43717:SF1">
    <property type="entry name" value="ANAEROBIC NITRIC OXIDE REDUCTASE FLAVORUBREDOXIN"/>
    <property type="match status" value="1"/>
</dbReference>
<dbReference type="InterPro" id="IPR029039">
    <property type="entry name" value="Flavoprotein-like_sf"/>
</dbReference>
<dbReference type="Gene3D" id="3.60.15.10">
    <property type="entry name" value="Ribonuclease Z/Hydroxyacylglutathione hydrolase-like"/>
    <property type="match status" value="1"/>
</dbReference>
<sequence length="434" mass="49545">MYNVREITKDVWWVGGHDHRLTLFENMHPIPLGVSYNAYLLFDKKSTILFDTAEWTSCPQLMENITYLLEKYGRDKVDYLVVNHMECDHSSSVTTVLDKWAPTIISTEKGFMLMRQFAYNPDNYKTDTVKEGDTRTFEDHTIAFVEAPMVHWPEVMVTLDVTNGVLFSADAFGSFIALDGKLFAKEVNYPRDWIDEARRYLTNIVGKYGPEVMHLVGKVLKLDLLPKIKYICALHGLVWEADNFPYILDKYLHWATYTPEEKGVLLVYGSIYGNTESAAFALASKIVEKGITNVSVYDTSSTHVSYLISEAFKFSHIVICSPTYNLNIFPPIHEFLDHMRLLNLQNRKIAIVENGSWAVRSGDLIQEFIEKNMDDMEIINERITIASTMSPDKGYELDSMAQAIADSMNATNISLPEGVPQLDVSGIHFARERR</sequence>